<evidence type="ECO:0000313" key="2">
    <source>
        <dbReference type="Proteomes" id="UP000267249"/>
    </source>
</evidence>
<organism evidence="1 2">
    <name type="scientific">Synechococcus elongatus PCC 11801</name>
    <dbReference type="NCBI Taxonomy" id="2219813"/>
    <lineage>
        <taxon>Bacteria</taxon>
        <taxon>Bacillati</taxon>
        <taxon>Cyanobacteriota</taxon>
        <taxon>Cyanophyceae</taxon>
        <taxon>Synechococcales</taxon>
        <taxon>Synechococcaceae</taxon>
        <taxon>Synechococcus</taxon>
    </lineage>
</organism>
<gene>
    <name evidence="1" type="ORF">DOP62_13990</name>
</gene>
<dbReference type="Proteomes" id="UP000267249">
    <property type="component" value="Plasmid p11801_1"/>
</dbReference>
<sequence length="154" mass="17526">MARITVAQLQSLIEALQSRLNAQEVQISELESRYIESVEQTKILQEKLTEREFITTVYSLRLVLVVNEAAIYGWKQCGYIGYDSREEAQEMASYITAHQLANDAAVRKGNRTQAAFEVKARGINQQFFRRLINQEELASQAAAKKAHELLASLY</sequence>
<geneLocation type="plasmid" evidence="1 2">
    <name>p11801_1</name>
</geneLocation>
<keyword evidence="1" id="KW-0614">Plasmid</keyword>
<proteinExistence type="predicted"/>
<dbReference type="EMBL" id="CP143528">
    <property type="protein sequence ID" value="WVS92196.1"/>
    <property type="molecule type" value="Genomic_DNA"/>
</dbReference>
<protein>
    <submittedName>
        <fullName evidence="1">Uncharacterized protein</fullName>
    </submittedName>
</protein>
<accession>A0ACD5A3B5</accession>
<reference evidence="1" key="1">
    <citation type="submission" date="2024-01" db="EMBL/GenBank/DDBJ databases">
        <title>De novo genome assembly and pan-genome analysis of the fast-growing Indian isolates of Synechococcus elongatus: Potential chassis for bioproduction.</title>
        <authorList>
            <person name="Jain V.S."/>
            <person name="Schubert M.G."/>
            <person name="Pritam P."/>
            <person name="Sarnaik A.P."/>
            <person name="Jaiswal D."/>
            <person name="Church G.M."/>
            <person name="Wangikar P."/>
        </authorList>
    </citation>
    <scope>NUCLEOTIDE SEQUENCE</scope>
    <source>
        <strain evidence="1">PCC 11801</strain>
    </source>
</reference>
<evidence type="ECO:0000313" key="1">
    <source>
        <dbReference type="EMBL" id="WVS92196.1"/>
    </source>
</evidence>
<name>A0ACD5A3B5_SYNEL</name>